<comment type="subcellular location">
    <subcellularLocation>
        <location evidence="1">Endomembrane system</location>
        <topology evidence="1">Peripheral membrane protein</topology>
    </subcellularLocation>
</comment>
<organism evidence="4 5">
    <name type="scientific">Forsythia ovata</name>
    <dbReference type="NCBI Taxonomy" id="205694"/>
    <lineage>
        <taxon>Eukaryota</taxon>
        <taxon>Viridiplantae</taxon>
        <taxon>Streptophyta</taxon>
        <taxon>Embryophyta</taxon>
        <taxon>Tracheophyta</taxon>
        <taxon>Spermatophyta</taxon>
        <taxon>Magnoliopsida</taxon>
        <taxon>eudicotyledons</taxon>
        <taxon>Gunneridae</taxon>
        <taxon>Pentapetalae</taxon>
        <taxon>asterids</taxon>
        <taxon>lamiids</taxon>
        <taxon>Lamiales</taxon>
        <taxon>Oleaceae</taxon>
        <taxon>Forsythieae</taxon>
        <taxon>Forsythia</taxon>
    </lineage>
</organism>
<dbReference type="Proteomes" id="UP001604277">
    <property type="component" value="Unassembled WGS sequence"/>
</dbReference>
<dbReference type="InterPro" id="IPR051026">
    <property type="entry name" value="PI/PC_transfer"/>
</dbReference>
<name>A0ABD1RJ99_9LAMI</name>
<evidence type="ECO:0000313" key="4">
    <source>
        <dbReference type="EMBL" id="KAL2488144.1"/>
    </source>
</evidence>
<dbReference type="PANTHER" id="PTHR45657">
    <property type="entry name" value="CRAL-TRIO DOMAIN-CONTAINING PROTEIN YKL091C-RELATED"/>
    <property type="match status" value="1"/>
</dbReference>
<dbReference type="GO" id="GO:0012505">
    <property type="term" value="C:endomembrane system"/>
    <property type="evidence" value="ECO:0007669"/>
    <property type="project" value="UniProtKB-SubCell"/>
</dbReference>
<reference evidence="5" key="1">
    <citation type="submission" date="2024-07" db="EMBL/GenBank/DDBJ databases">
        <title>Two chromosome-level genome assemblies of Korean endemic species Abeliophyllum distichum and Forsythia ovata (Oleaceae).</title>
        <authorList>
            <person name="Jang H."/>
        </authorList>
    </citation>
    <scope>NUCLEOTIDE SEQUENCE [LARGE SCALE GENOMIC DNA]</scope>
</reference>
<feature type="domain" description="CRAL/TRIO N-terminal" evidence="3">
    <location>
        <begin position="105"/>
        <end position="130"/>
    </location>
</feature>
<dbReference type="InterPro" id="IPR011074">
    <property type="entry name" value="CRAL/TRIO_N_dom"/>
</dbReference>
<comment type="caution">
    <text evidence="4">The sequence shown here is derived from an EMBL/GenBank/DDBJ whole genome shotgun (WGS) entry which is preliminary data.</text>
</comment>
<keyword evidence="5" id="KW-1185">Reference proteome</keyword>
<accession>A0ABD1RJ99</accession>
<feature type="region of interest" description="Disordered" evidence="2">
    <location>
        <begin position="50"/>
        <end position="69"/>
    </location>
</feature>
<feature type="compositionally biased region" description="Basic residues" evidence="2">
    <location>
        <begin position="50"/>
        <end position="66"/>
    </location>
</feature>
<dbReference type="PANTHER" id="PTHR45657:SF5">
    <property type="entry name" value="PHOSPHATIDYLINOSITOL_PHOSPHATIDYLCHOLINE TRANSFER PROTEIN SFH6"/>
    <property type="match status" value="1"/>
</dbReference>
<dbReference type="SMART" id="SM01100">
    <property type="entry name" value="CRAL_TRIO_N"/>
    <property type="match status" value="1"/>
</dbReference>
<dbReference type="Gene3D" id="1.10.8.20">
    <property type="entry name" value="N-terminal domain of phosphatidylinositol transfer protein sec14p"/>
    <property type="match status" value="1"/>
</dbReference>
<evidence type="ECO:0000256" key="1">
    <source>
        <dbReference type="ARBA" id="ARBA00004184"/>
    </source>
</evidence>
<evidence type="ECO:0000256" key="2">
    <source>
        <dbReference type="SAM" id="MobiDB-lite"/>
    </source>
</evidence>
<feature type="compositionally biased region" description="Basic and acidic residues" evidence="2">
    <location>
        <begin position="1"/>
        <end position="10"/>
    </location>
</feature>
<protein>
    <submittedName>
        <fullName evidence="4">Phosphatidylinositol/phosphatidylcholine transfer protein SFH8</fullName>
    </submittedName>
</protein>
<dbReference type="InterPro" id="IPR036273">
    <property type="entry name" value="CRAL/TRIO_N_dom_sf"/>
</dbReference>
<evidence type="ECO:0000313" key="5">
    <source>
        <dbReference type="Proteomes" id="UP001604277"/>
    </source>
</evidence>
<feature type="compositionally biased region" description="Basic and acidic residues" evidence="2">
    <location>
        <begin position="17"/>
        <end position="32"/>
    </location>
</feature>
<dbReference type="EMBL" id="JBFOLJ010000012">
    <property type="protein sequence ID" value="KAL2488144.1"/>
    <property type="molecule type" value="Genomic_DNA"/>
</dbReference>
<proteinExistence type="predicted"/>
<gene>
    <name evidence="4" type="ORF">Fot_41436</name>
</gene>
<feature type="region of interest" description="Disordered" evidence="2">
    <location>
        <begin position="1"/>
        <end position="32"/>
    </location>
</feature>
<dbReference type="SUPFAM" id="SSF46938">
    <property type="entry name" value="CRAL/TRIO N-terminal domain"/>
    <property type="match status" value="1"/>
</dbReference>
<dbReference type="Pfam" id="PF03765">
    <property type="entry name" value="CRAL_TRIO_N"/>
    <property type="match status" value="1"/>
</dbReference>
<sequence length="132" mass="15403">MSEKGPKYEGFEGLSGADERRRKKSDLENSEVERMTMIGSMKKKALNVSSKFKHSLKKKSNKRKSNGRVNSVSIGDIRDVEELQAVESFRQDFILDELLLDKLDDYHIMLRFLKAKKFDIEKAKRMWADMIQ</sequence>
<dbReference type="AlphaFoldDB" id="A0ABD1RJ99"/>
<evidence type="ECO:0000259" key="3">
    <source>
        <dbReference type="SMART" id="SM01100"/>
    </source>
</evidence>